<keyword evidence="1" id="KW-0472">Membrane</keyword>
<name>J3MWR6_ORYBR</name>
<organism evidence="2">
    <name type="scientific">Oryza brachyantha</name>
    <name type="common">malo sina</name>
    <dbReference type="NCBI Taxonomy" id="4533"/>
    <lineage>
        <taxon>Eukaryota</taxon>
        <taxon>Viridiplantae</taxon>
        <taxon>Streptophyta</taxon>
        <taxon>Embryophyta</taxon>
        <taxon>Tracheophyta</taxon>
        <taxon>Spermatophyta</taxon>
        <taxon>Magnoliopsida</taxon>
        <taxon>Liliopsida</taxon>
        <taxon>Poales</taxon>
        <taxon>Poaceae</taxon>
        <taxon>BOP clade</taxon>
        <taxon>Oryzoideae</taxon>
        <taxon>Oryzeae</taxon>
        <taxon>Oryzinae</taxon>
        <taxon>Oryza</taxon>
    </lineage>
</organism>
<dbReference type="HOGENOM" id="CLU_2578180_0_0_1"/>
<dbReference type="OMA" id="FHMELTS"/>
<evidence type="ECO:0000313" key="3">
    <source>
        <dbReference type="Proteomes" id="UP000006038"/>
    </source>
</evidence>
<protein>
    <submittedName>
        <fullName evidence="2">Uncharacterized protein</fullName>
    </submittedName>
</protein>
<accession>J3MWR6</accession>
<dbReference type="EnsemblPlants" id="OB09G14450.1">
    <property type="protein sequence ID" value="OB09G14450.1"/>
    <property type="gene ID" value="OB09G14450"/>
</dbReference>
<dbReference type="eggNOG" id="ENOG502R5I8">
    <property type="taxonomic scope" value="Eukaryota"/>
</dbReference>
<sequence>KKRQDQLQDHLANGESVVVVGTLVSLIVLMLPLKPLSKRASSNTRLSFSCITTAAMVGRSTPISAVHDNAMSTTFHIELTS</sequence>
<keyword evidence="1" id="KW-1133">Transmembrane helix</keyword>
<evidence type="ECO:0000256" key="1">
    <source>
        <dbReference type="SAM" id="Phobius"/>
    </source>
</evidence>
<feature type="transmembrane region" description="Helical" evidence="1">
    <location>
        <begin position="16"/>
        <end position="33"/>
    </location>
</feature>
<keyword evidence="1" id="KW-0812">Transmembrane</keyword>
<evidence type="ECO:0000313" key="2">
    <source>
        <dbReference type="EnsemblPlants" id="OB09G14450.1"/>
    </source>
</evidence>
<keyword evidence="3" id="KW-1185">Reference proteome</keyword>
<dbReference type="AlphaFoldDB" id="J3MWR6"/>
<reference evidence="2" key="1">
    <citation type="journal article" date="2013" name="Nat. Commun.">
        <title>Whole-genome sequencing of Oryza brachyantha reveals mechanisms underlying Oryza genome evolution.</title>
        <authorList>
            <person name="Chen J."/>
            <person name="Huang Q."/>
            <person name="Gao D."/>
            <person name="Wang J."/>
            <person name="Lang Y."/>
            <person name="Liu T."/>
            <person name="Li B."/>
            <person name="Bai Z."/>
            <person name="Luis Goicoechea J."/>
            <person name="Liang C."/>
            <person name="Chen C."/>
            <person name="Zhang W."/>
            <person name="Sun S."/>
            <person name="Liao Y."/>
            <person name="Zhang X."/>
            <person name="Yang L."/>
            <person name="Song C."/>
            <person name="Wang M."/>
            <person name="Shi J."/>
            <person name="Liu G."/>
            <person name="Liu J."/>
            <person name="Zhou H."/>
            <person name="Zhou W."/>
            <person name="Yu Q."/>
            <person name="An N."/>
            <person name="Chen Y."/>
            <person name="Cai Q."/>
            <person name="Wang B."/>
            <person name="Liu B."/>
            <person name="Min J."/>
            <person name="Huang Y."/>
            <person name="Wu H."/>
            <person name="Li Z."/>
            <person name="Zhang Y."/>
            <person name="Yin Y."/>
            <person name="Song W."/>
            <person name="Jiang J."/>
            <person name="Jackson S.A."/>
            <person name="Wing R.A."/>
            <person name="Wang J."/>
            <person name="Chen M."/>
        </authorList>
    </citation>
    <scope>NUCLEOTIDE SEQUENCE [LARGE SCALE GENOMIC DNA]</scope>
    <source>
        <strain evidence="2">cv. IRGC 101232</strain>
    </source>
</reference>
<dbReference type="Proteomes" id="UP000006038">
    <property type="component" value="Chromosome 9"/>
</dbReference>
<dbReference type="Gramene" id="OB09G14450.1">
    <property type="protein sequence ID" value="OB09G14450.1"/>
    <property type="gene ID" value="OB09G14450"/>
</dbReference>
<reference evidence="2" key="2">
    <citation type="submission" date="2013-04" db="UniProtKB">
        <authorList>
            <consortium name="EnsemblPlants"/>
        </authorList>
    </citation>
    <scope>IDENTIFICATION</scope>
</reference>
<proteinExistence type="predicted"/>